<name>A0A1W0E2K8_9MICR</name>
<dbReference type="Proteomes" id="UP000192758">
    <property type="component" value="Unassembled WGS sequence"/>
</dbReference>
<keyword evidence="3" id="KW-1185">Reference proteome</keyword>
<reference evidence="2 3" key="1">
    <citation type="journal article" date="2017" name="Environ. Microbiol.">
        <title>Decay of the glycolytic pathway and adaptation to intranuclear parasitism within Enterocytozoonidae microsporidia.</title>
        <authorList>
            <person name="Wiredu Boakye D."/>
            <person name="Jaroenlak P."/>
            <person name="Prachumwat A."/>
            <person name="Williams T.A."/>
            <person name="Bateman K.S."/>
            <person name="Itsathitphaisarn O."/>
            <person name="Sritunyalucksana K."/>
            <person name="Paszkiewicz K.H."/>
            <person name="Moore K.A."/>
            <person name="Stentiford G.D."/>
            <person name="Williams B.A."/>
        </authorList>
    </citation>
    <scope>NUCLEOTIDE SEQUENCE [LARGE SCALE GENOMIC DNA]</scope>
    <source>
        <strain evidence="2 3">TH1</strain>
    </source>
</reference>
<evidence type="ECO:0000313" key="3">
    <source>
        <dbReference type="Proteomes" id="UP000192758"/>
    </source>
</evidence>
<accession>A0A1W0E2K8</accession>
<protein>
    <submittedName>
        <fullName evidence="2">Uncharacterized protein</fullName>
    </submittedName>
</protein>
<evidence type="ECO:0000256" key="1">
    <source>
        <dbReference type="SAM" id="MobiDB-lite"/>
    </source>
</evidence>
<sequence>MLKTNNKWVWYQLHLLSIGQPQHFFMNFEKDFYKNDNSNRLTCGVPFFKERNVKTCLFYDLLCSEWKTKIVQLPLKLSYFKLNDFLQQNKFRKIEVSIPECMSYRNSVLQEFTRRKQQKEQSSASAAVSVPQQAQEAQQPLQVQSVIFGPGKRQLTLQEVSDLGHPSTSGHRQAVAEPPAKKAAVEQAEAPYEPLESNIIVISSSSSTDVED</sequence>
<dbReference type="VEuPathDB" id="MicrosporidiaDB:EHP00_1766"/>
<dbReference type="AlphaFoldDB" id="A0A1W0E2K8"/>
<organism evidence="2 3">
    <name type="scientific">Ecytonucleospora hepatopenaei</name>
    <dbReference type="NCBI Taxonomy" id="646526"/>
    <lineage>
        <taxon>Eukaryota</taxon>
        <taxon>Fungi</taxon>
        <taxon>Fungi incertae sedis</taxon>
        <taxon>Microsporidia</taxon>
        <taxon>Enterocytozoonidae</taxon>
        <taxon>Ecytonucleospora</taxon>
    </lineage>
</organism>
<dbReference type="EMBL" id="MNPJ01000033">
    <property type="protein sequence ID" value="OQS53463.1"/>
    <property type="molecule type" value="Genomic_DNA"/>
</dbReference>
<gene>
    <name evidence="2" type="ORF">EHP00_1766</name>
</gene>
<evidence type="ECO:0000313" key="2">
    <source>
        <dbReference type="EMBL" id="OQS53463.1"/>
    </source>
</evidence>
<proteinExistence type="predicted"/>
<comment type="caution">
    <text evidence="2">The sequence shown here is derived from an EMBL/GenBank/DDBJ whole genome shotgun (WGS) entry which is preliminary data.</text>
</comment>
<feature type="region of interest" description="Disordered" evidence="1">
    <location>
        <begin position="161"/>
        <end position="190"/>
    </location>
</feature>